<dbReference type="EMBL" id="CP000774">
    <property type="protein sequence ID" value="ABS63945.1"/>
    <property type="molecule type" value="Genomic_DNA"/>
</dbReference>
<protein>
    <submittedName>
        <fullName evidence="2">Uncharacterized protein</fullName>
    </submittedName>
</protein>
<name>A7HVL2_PARL1</name>
<keyword evidence="1" id="KW-0732">Signal</keyword>
<dbReference type="OrthoDB" id="8224439at2"/>
<feature type="chain" id="PRO_5002708236" evidence="1">
    <location>
        <begin position="20"/>
        <end position="178"/>
    </location>
</feature>
<dbReference type="RefSeq" id="WP_012111252.1">
    <property type="nucleotide sequence ID" value="NC_009719.1"/>
</dbReference>
<organism evidence="2 3">
    <name type="scientific">Parvibaculum lavamentivorans (strain DS-1 / DSM 13023 / NCIMB 13966)</name>
    <dbReference type="NCBI Taxonomy" id="402881"/>
    <lineage>
        <taxon>Bacteria</taxon>
        <taxon>Pseudomonadati</taxon>
        <taxon>Pseudomonadota</taxon>
        <taxon>Alphaproteobacteria</taxon>
        <taxon>Hyphomicrobiales</taxon>
        <taxon>Parvibaculaceae</taxon>
        <taxon>Parvibaculum</taxon>
    </lineage>
</organism>
<accession>A7HVL2</accession>
<reference evidence="2 3" key="1">
    <citation type="journal article" date="2011" name="Stand. Genomic Sci.">
        <title>Complete genome sequence of Parvibaculum lavamentivorans type strain (DS-1(T)).</title>
        <authorList>
            <person name="Schleheck D."/>
            <person name="Weiss M."/>
            <person name="Pitluck S."/>
            <person name="Bruce D."/>
            <person name="Land M.L."/>
            <person name="Han S."/>
            <person name="Saunders E."/>
            <person name="Tapia R."/>
            <person name="Detter C."/>
            <person name="Brettin T."/>
            <person name="Han J."/>
            <person name="Woyke T."/>
            <person name="Goodwin L."/>
            <person name="Pennacchio L."/>
            <person name="Nolan M."/>
            <person name="Cook A.M."/>
            <person name="Kjelleberg S."/>
            <person name="Thomas T."/>
        </authorList>
    </citation>
    <scope>NUCLEOTIDE SEQUENCE [LARGE SCALE GENOMIC DNA]</scope>
    <source>
        <strain evidence="3">DS-1 / DSM 13023 / NCIMB 13966</strain>
    </source>
</reference>
<evidence type="ECO:0000313" key="2">
    <source>
        <dbReference type="EMBL" id="ABS63945.1"/>
    </source>
</evidence>
<dbReference type="HOGENOM" id="CLU_1509216_0_0_5"/>
<feature type="signal peptide" evidence="1">
    <location>
        <begin position="1"/>
        <end position="19"/>
    </location>
</feature>
<proteinExistence type="predicted"/>
<sequence>MNRTAALAAAILCAAPALASDWALSPNGYGPVTIGMSSDEASQALGLRLQNDGEGMPDAACHHLAAPAGEDKLRYMVQNGRIVRISLYEGPSAVATDKGIRLGDPASRIMDSYGEELEIEAHEYVKGEYFTSWDETAKRGIRYETMTDDPGPFIAPGAAMVFRIHAGGEAIFLIEGCS</sequence>
<dbReference type="eggNOG" id="ENOG5030YCI">
    <property type="taxonomic scope" value="Bacteria"/>
</dbReference>
<gene>
    <name evidence="2" type="ordered locus">Plav_2331</name>
</gene>
<evidence type="ECO:0000256" key="1">
    <source>
        <dbReference type="SAM" id="SignalP"/>
    </source>
</evidence>
<dbReference type="Proteomes" id="UP000006377">
    <property type="component" value="Chromosome"/>
</dbReference>
<dbReference type="KEGG" id="pla:Plav_2331"/>
<dbReference type="AlphaFoldDB" id="A7HVL2"/>
<keyword evidence="3" id="KW-1185">Reference proteome</keyword>
<evidence type="ECO:0000313" key="3">
    <source>
        <dbReference type="Proteomes" id="UP000006377"/>
    </source>
</evidence>